<dbReference type="GO" id="GO:0015031">
    <property type="term" value="P:protein transport"/>
    <property type="evidence" value="ECO:0007669"/>
    <property type="project" value="UniProtKB-KW"/>
</dbReference>
<dbReference type="InterPro" id="IPR000897">
    <property type="entry name" value="SRP54_GTPase_dom"/>
</dbReference>
<dbReference type="GO" id="GO:0005047">
    <property type="term" value="F:signal recognition particle binding"/>
    <property type="evidence" value="ECO:0007669"/>
    <property type="project" value="TreeGrafter"/>
</dbReference>
<accession>A0A398BCT0</accession>
<dbReference type="AlphaFoldDB" id="A0A398BCT0"/>
<dbReference type="SUPFAM" id="SSF52540">
    <property type="entry name" value="P-loop containing nucleoside triphosphate hydrolases"/>
    <property type="match status" value="1"/>
</dbReference>
<comment type="subcellular location">
    <subcellularLocation>
        <location evidence="1">Cell membrane</location>
        <topology evidence="1">Peripheral membrane protein</topology>
        <orientation evidence="1">Cytoplasmic side</orientation>
    </subcellularLocation>
</comment>
<comment type="caution">
    <text evidence="16">The sequence shown here is derived from an EMBL/GenBank/DDBJ whole genome shotgun (WGS) entry which is preliminary data.</text>
</comment>
<keyword evidence="8" id="KW-0653">Protein transport</keyword>
<dbReference type="GO" id="GO:0003924">
    <property type="term" value="F:GTPase activity"/>
    <property type="evidence" value="ECO:0007669"/>
    <property type="project" value="UniProtKB-UniRule"/>
</dbReference>
<evidence type="ECO:0000256" key="11">
    <source>
        <dbReference type="ARBA" id="ARBA00023225"/>
    </source>
</evidence>
<dbReference type="InterPro" id="IPR020006">
    <property type="entry name" value="FlhF"/>
</dbReference>
<dbReference type="EMBL" id="QWVT01000008">
    <property type="protein sequence ID" value="RID88009.1"/>
    <property type="molecule type" value="Genomic_DNA"/>
</dbReference>
<dbReference type="CDD" id="cd17873">
    <property type="entry name" value="FlhF"/>
    <property type="match status" value="1"/>
</dbReference>
<reference evidence="16 17" key="1">
    <citation type="submission" date="2018-08" db="EMBL/GenBank/DDBJ databases">
        <title>Bacillus jemisoniae sp. nov., Bacillus chryseoplanitiae sp. nov., Bacillus resnikiae sp. nov., and Bacillus frankliniae sp. nov., isolated from Viking spacecraft and associated surfaces.</title>
        <authorList>
            <person name="Seuylemezian A."/>
            <person name="Vaishampayan P."/>
        </authorList>
    </citation>
    <scope>NUCLEOTIDE SEQUENCE [LARGE SCALE GENOMIC DNA]</scope>
    <source>
        <strain evidence="16 17">JJ-247</strain>
    </source>
</reference>
<evidence type="ECO:0000256" key="4">
    <source>
        <dbReference type="ARBA" id="ARBA00022448"/>
    </source>
</evidence>
<dbReference type="GO" id="GO:0006614">
    <property type="term" value="P:SRP-dependent cotranslational protein targeting to membrane"/>
    <property type="evidence" value="ECO:0007669"/>
    <property type="project" value="UniProtKB-UniRule"/>
</dbReference>
<keyword evidence="11" id="KW-1006">Bacterial flagellum protein export</keyword>
<dbReference type="Pfam" id="PF00448">
    <property type="entry name" value="SRP54"/>
    <property type="match status" value="1"/>
</dbReference>
<evidence type="ECO:0000313" key="17">
    <source>
        <dbReference type="Proteomes" id="UP000265816"/>
    </source>
</evidence>
<dbReference type="GO" id="GO:0005886">
    <property type="term" value="C:plasma membrane"/>
    <property type="evidence" value="ECO:0007669"/>
    <property type="project" value="UniProtKB-SubCell"/>
</dbReference>
<dbReference type="InterPro" id="IPR003593">
    <property type="entry name" value="AAA+_ATPase"/>
</dbReference>
<name>A0A398BCT0_9BACI</name>
<dbReference type="OrthoDB" id="9778554at2"/>
<keyword evidence="9" id="KW-0342">GTP-binding</keyword>
<evidence type="ECO:0000256" key="5">
    <source>
        <dbReference type="ARBA" id="ARBA00022475"/>
    </source>
</evidence>
<keyword evidence="16" id="KW-0966">Cell projection</keyword>
<keyword evidence="16" id="KW-0282">Flagellum</keyword>
<dbReference type="PANTHER" id="PTHR43134">
    <property type="entry name" value="SIGNAL RECOGNITION PARTICLE RECEPTOR SUBUNIT ALPHA"/>
    <property type="match status" value="1"/>
</dbReference>
<keyword evidence="4" id="KW-0813">Transport</keyword>
<keyword evidence="7" id="KW-1005">Bacterial flagellum biogenesis</keyword>
<protein>
    <recommendedName>
        <fullName evidence="3 13">Flagellar biosynthesis protein FlhF</fullName>
    </recommendedName>
</protein>
<evidence type="ECO:0000256" key="9">
    <source>
        <dbReference type="ARBA" id="ARBA00023134"/>
    </source>
</evidence>
<evidence type="ECO:0000256" key="6">
    <source>
        <dbReference type="ARBA" id="ARBA00022741"/>
    </source>
</evidence>
<dbReference type="Gene3D" id="1.20.120.1380">
    <property type="entry name" value="Flagellar FlhF biosynthesis protein, N domain"/>
    <property type="match status" value="1"/>
</dbReference>
<evidence type="ECO:0000256" key="3">
    <source>
        <dbReference type="ARBA" id="ARBA00014919"/>
    </source>
</evidence>
<dbReference type="FunFam" id="3.40.50.300:FF:000695">
    <property type="entry name" value="Flagellar biosynthesis regulator FlhF"/>
    <property type="match status" value="1"/>
</dbReference>
<evidence type="ECO:0000256" key="13">
    <source>
        <dbReference type="NCBIfam" id="TIGR03499"/>
    </source>
</evidence>
<dbReference type="NCBIfam" id="TIGR03499">
    <property type="entry name" value="FlhF"/>
    <property type="match status" value="1"/>
</dbReference>
<feature type="domain" description="SRP54-type proteins GTP-binding" evidence="15">
    <location>
        <begin position="198"/>
        <end position="389"/>
    </location>
</feature>
<keyword evidence="16" id="KW-0969">Cilium</keyword>
<dbReference type="PANTHER" id="PTHR43134:SF3">
    <property type="entry name" value="FLAGELLAR BIOSYNTHESIS PROTEIN FLHF"/>
    <property type="match status" value="1"/>
</dbReference>
<feature type="domain" description="AAA+ ATPase" evidence="14">
    <location>
        <begin position="197"/>
        <end position="353"/>
    </location>
</feature>
<evidence type="ECO:0000259" key="15">
    <source>
        <dbReference type="SMART" id="SM00962"/>
    </source>
</evidence>
<keyword evidence="6" id="KW-0547">Nucleotide-binding</keyword>
<evidence type="ECO:0000256" key="7">
    <source>
        <dbReference type="ARBA" id="ARBA00022795"/>
    </source>
</evidence>
<gene>
    <name evidence="16" type="primary">flhF</name>
    <name evidence="16" type="ORF">D1970_04030</name>
</gene>
<evidence type="ECO:0000259" key="14">
    <source>
        <dbReference type="SMART" id="SM00382"/>
    </source>
</evidence>
<sequence>MKIKKFTAPTMPEAMKLVRDELGKDAVILNSRVLQSESFLGFFKKRRIEVLAAVDPSEEEVQKPAMKVKVIPPAIRGNGSANKQQSLIEHSQPKEMECVIEREPATKTAEGLKSLLNNRPPAALDGVSLYPGPIQEAAKLLEDQEVCESVQREILSILLEEWYRDTSDRSGLEMKELLSREIEKRLSKKQFGGVSFTKKFINVAGPTGVGKTTTLAKIAADCVLNHKKRVAFITTDTYRIAAIEQLKTYAAILEVPLEVCYSIDDYKKAAEKFKDFDVVFVDTAGRNFRNKKYVEDLKHTVDFEADTETFLVLSLTSKERDMEEICAQFSSIPIDKFIFTKADETSVFGSIINMAEKFPFGVAYVTNGQDVPDDLIEASPKKLADLIAKAGEIHGPS</sequence>
<comment type="function">
    <text evidence="12">Necessary for flagellar biosynthesis. May be involved in translocation of the flagellum.</text>
</comment>
<dbReference type="SMART" id="SM00962">
    <property type="entry name" value="SRP54"/>
    <property type="match status" value="1"/>
</dbReference>
<evidence type="ECO:0000256" key="2">
    <source>
        <dbReference type="ARBA" id="ARBA00008531"/>
    </source>
</evidence>
<keyword evidence="10" id="KW-0472">Membrane</keyword>
<evidence type="ECO:0000256" key="12">
    <source>
        <dbReference type="ARBA" id="ARBA00025337"/>
    </source>
</evidence>
<evidence type="ECO:0000256" key="1">
    <source>
        <dbReference type="ARBA" id="ARBA00004413"/>
    </source>
</evidence>
<dbReference type="Gene3D" id="3.40.50.300">
    <property type="entry name" value="P-loop containing nucleotide triphosphate hydrolases"/>
    <property type="match status" value="1"/>
</dbReference>
<organism evidence="16 17">
    <name type="scientific">Mesobacillus zeae</name>
    <dbReference type="NCBI Taxonomy" id="1917180"/>
    <lineage>
        <taxon>Bacteria</taxon>
        <taxon>Bacillati</taxon>
        <taxon>Bacillota</taxon>
        <taxon>Bacilli</taxon>
        <taxon>Bacillales</taxon>
        <taxon>Bacillaceae</taxon>
        <taxon>Mesobacillus</taxon>
    </lineage>
</organism>
<dbReference type="InterPro" id="IPR027417">
    <property type="entry name" value="P-loop_NTPase"/>
</dbReference>
<evidence type="ECO:0000313" key="16">
    <source>
        <dbReference type="EMBL" id="RID88009.1"/>
    </source>
</evidence>
<dbReference type="GO" id="GO:0044781">
    <property type="term" value="P:bacterial-type flagellum organization"/>
    <property type="evidence" value="ECO:0007669"/>
    <property type="project" value="UniProtKB-UniRule"/>
</dbReference>
<dbReference type="Proteomes" id="UP000265816">
    <property type="component" value="Unassembled WGS sequence"/>
</dbReference>
<evidence type="ECO:0000256" key="10">
    <source>
        <dbReference type="ARBA" id="ARBA00023136"/>
    </source>
</evidence>
<comment type="similarity">
    <text evidence="2">Belongs to the GTP-binding SRP family.</text>
</comment>
<evidence type="ECO:0000256" key="8">
    <source>
        <dbReference type="ARBA" id="ARBA00022927"/>
    </source>
</evidence>
<dbReference type="InterPro" id="IPR047040">
    <property type="entry name" value="FlhF__GTPase_dom"/>
</dbReference>
<keyword evidence="5" id="KW-1003">Cell membrane</keyword>
<dbReference type="GO" id="GO:0005525">
    <property type="term" value="F:GTP binding"/>
    <property type="evidence" value="ECO:0007669"/>
    <property type="project" value="UniProtKB-UniRule"/>
</dbReference>
<proteinExistence type="inferred from homology"/>
<keyword evidence="17" id="KW-1185">Reference proteome</keyword>
<dbReference type="SMART" id="SM00382">
    <property type="entry name" value="AAA"/>
    <property type="match status" value="1"/>
</dbReference>
<dbReference type="RefSeq" id="WP_119111579.1">
    <property type="nucleotide sequence ID" value="NZ_CBCSEO010000001.1"/>
</dbReference>